<reference evidence="2 3" key="1">
    <citation type="journal article" date="2020" name="G3 (Bethesda)">
        <title>Whole Genome Sequencing and Comparative Genomics of Two Nematicidal Bacillus Strains Reveals a Wide Range of Possible Virulence Factors.</title>
        <authorList>
            <person name="Susic N."/>
            <person name="Janezic S."/>
            <person name="Rupnik M."/>
            <person name="Geric Stare B."/>
        </authorList>
    </citation>
    <scope>NUCLEOTIDE SEQUENCE [LARGE SCALE GENOMIC DNA]</scope>
    <source>
        <strain evidence="2 3">I-1582</strain>
    </source>
</reference>
<comment type="caution">
    <text evidence="2">The sequence shown here is derived from an EMBL/GenBank/DDBJ whole genome shotgun (WGS) entry which is preliminary data.</text>
</comment>
<sequence>MLFSVGTFYAVLPLLDLILKSDISQSEFLTNFKHYESVPSNDVLELSLLCNWVSITNGKLSPTTNGRKLLELSDKRLSLNQILRVQLKDLILEIKPDWRINIVKGRSQIKERIPSEIHQCLEEAKLLAGYEYDVIQWWDYLSTEIRKDIDNKKLTTGRLGESLSLKYEHLRTGVMPKWESVESDIAGYDIKSKKSRSNCTPLYIEVKTSFSGCKFYLTKHQWETALSSSEYIFHLWLLHPLPTLYIIDVYFLEKHVPVNIGDGCWEEALIKLEKCNLDNSNRIRRLIFNKDYSNLLKKPKTSLT</sequence>
<gene>
    <name evidence="2" type="ORF">KIS1582_4919</name>
</gene>
<feature type="domain" description="Protein NO VEIN C-terminal" evidence="1">
    <location>
        <begin position="164"/>
        <end position="237"/>
    </location>
</feature>
<name>A0A800N852_CYTFI</name>
<dbReference type="Pfam" id="PF13020">
    <property type="entry name" value="NOV_C"/>
    <property type="match status" value="1"/>
</dbReference>
<dbReference type="AlphaFoldDB" id="A0A800N852"/>
<dbReference type="RefSeq" id="WP_159347247.1">
    <property type="nucleotide sequence ID" value="NZ_JBALOT010000121.1"/>
</dbReference>
<dbReference type="OrthoDB" id="7833680at2"/>
<evidence type="ECO:0000313" key="2">
    <source>
        <dbReference type="EMBL" id="KAF0821377.1"/>
    </source>
</evidence>
<dbReference type="Proteomes" id="UP000465778">
    <property type="component" value="Unassembled WGS sequence"/>
</dbReference>
<dbReference type="InterPro" id="IPR024975">
    <property type="entry name" value="NOV_C"/>
</dbReference>
<protein>
    <recommendedName>
        <fullName evidence="1">Protein NO VEIN C-terminal domain-containing protein</fullName>
    </recommendedName>
</protein>
<organism evidence="2 3">
    <name type="scientific">Cytobacillus firmus</name>
    <name type="common">Bacillus firmus</name>
    <dbReference type="NCBI Taxonomy" id="1399"/>
    <lineage>
        <taxon>Bacteria</taxon>
        <taxon>Bacillati</taxon>
        <taxon>Bacillota</taxon>
        <taxon>Bacilli</taxon>
        <taxon>Bacillales</taxon>
        <taxon>Bacillaceae</taxon>
        <taxon>Cytobacillus</taxon>
    </lineage>
</organism>
<evidence type="ECO:0000313" key="3">
    <source>
        <dbReference type="Proteomes" id="UP000465778"/>
    </source>
</evidence>
<evidence type="ECO:0000259" key="1">
    <source>
        <dbReference type="Pfam" id="PF13020"/>
    </source>
</evidence>
<dbReference type="EMBL" id="VDEM01000115">
    <property type="protein sequence ID" value="KAF0821377.1"/>
    <property type="molecule type" value="Genomic_DNA"/>
</dbReference>
<accession>A0A800N852</accession>
<proteinExistence type="predicted"/>